<dbReference type="InterPro" id="IPR006767">
    <property type="entry name" value="Cwf19-like_C_dom-2"/>
</dbReference>
<feature type="region of interest" description="Disordered" evidence="2">
    <location>
        <begin position="1"/>
        <end position="61"/>
    </location>
</feature>
<organism evidence="5 6">
    <name type="scientific">Trametes pubescens</name>
    <name type="common">White-rot fungus</name>
    <dbReference type="NCBI Taxonomy" id="154538"/>
    <lineage>
        <taxon>Eukaryota</taxon>
        <taxon>Fungi</taxon>
        <taxon>Dikarya</taxon>
        <taxon>Basidiomycota</taxon>
        <taxon>Agaricomycotina</taxon>
        <taxon>Agaricomycetes</taxon>
        <taxon>Polyporales</taxon>
        <taxon>Polyporaceae</taxon>
        <taxon>Trametes</taxon>
    </lineage>
</organism>
<evidence type="ECO:0000259" key="4">
    <source>
        <dbReference type="Pfam" id="PF04677"/>
    </source>
</evidence>
<dbReference type="GO" id="GO:0000398">
    <property type="term" value="P:mRNA splicing, via spliceosome"/>
    <property type="evidence" value="ECO:0007669"/>
    <property type="project" value="TreeGrafter"/>
</dbReference>
<dbReference type="Gene3D" id="3.80.10.10">
    <property type="entry name" value="Ribonuclease Inhibitor"/>
    <property type="match status" value="1"/>
</dbReference>
<gene>
    <name evidence="5" type="ORF">TRAPUB_11950</name>
</gene>
<dbReference type="Pfam" id="PF04676">
    <property type="entry name" value="CwfJ_C_2"/>
    <property type="match status" value="1"/>
</dbReference>
<dbReference type="Pfam" id="PF04677">
    <property type="entry name" value="CwfJ_C_1"/>
    <property type="match status" value="1"/>
</dbReference>
<comment type="caution">
    <text evidence="5">The sequence shown here is derived from an EMBL/GenBank/DDBJ whole genome shotgun (WGS) entry which is preliminary data.</text>
</comment>
<dbReference type="AlphaFoldDB" id="A0A1M2VVH1"/>
<dbReference type="GO" id="GO:0071014">
    <property type="term" value="C:post-mRNA release spliceosomal complex"/>
    <property type="evidence" value="ECO:0007669"/>
    <property type="project" value="TreeGrafter"/>
</dbReference>
<sequence length="1123" mass="125849">MAGDDTKRASKHKHRHDSDDREHKSKRRHRDKADKESSRKRSRKDDGGHLNIVDDDANDEDMWVEKNIDMDGEVPIAANIPSVKDLKLTSRAEERVGDPPLPPPLRTETVLKRDDWMLMDPTTPLVSDTRASRPVGSNDEDMADGYGEPSQNARTTSGAVDFFASLGTDVVKKKKPEPDRPNPDQPFISHLELNTALKEGKSVDDIPDAAPKAVVAGGPGSQWRMMKLRRVYETAEEEGKPVREVAIDRFGTLEAFEEAQEERRILDEREGRRASRGGERRGKGKEREGERRLMFNDFTPSGGTSRSSSFRRPDFDRSGPPTPGAGDAKRLEPSRLGQSTGTRLAQSRAPIPSTVTPTLTATGSKKRALSPSSLNKLQAKVLRAKLVNAPNADALEKEYDQELSRANGGDDGGDDVRTRVEVLPTLNIHGELYDVGQGGNDAPPPPGNRRPKLKVEQRDPKTGEMIRVDPDDDDITLGEMLRQEKFGAGMADQKNLDAEFARAVMTDSGFQNNLDYIDDNADKLARKKIRADAMKRQFAVNDYKKTMKVLASCPFCYGDDDSLPKAPVVAMGTRAYLSCTLNEELVEGHCIIVPIAHHLSTLEGDDDMWDEVKNFMKCLMRMFAEEDKGVVFYETVLTIKAQKHTVIECVPVPWEQFELIPGYFKESILMSETEWSQHKKLIDFSARPGGFRRAMVPNLPYFMVQFDYKGEKGYGHVIEGTSEASGNGEEDVDDGEKGGGEFPRWFAAEIIGNVLDVEPRRWRRPHRIDFWQNKDRVKKFKAKYDKFDWTGMIERSPDIKNLGKFSDAITAFPELGALVTHLDISIWGLQYFPDVWTDEASVWEDETKGPFSLRAVQHLLNLCSIKLFGTRDAPTTWIVESLAQRLSKTPSTRELTLQYVEFGSVKALASLLERFPHISSLEISYVTWADVAEHPADEMNSGMSRNLTQLTLSDNSLHYPLLQVFPPTIKLLELGPLFRDKSTPELLGDHYEALARYTNLEILKLTAAIRHDTGAGWLATALGHARSLHLSELFLWFRFSGVPFQTAMDHALWKEVDGVLSRGPFSSLRRISVKIYSCIGPPAADDMEGFIASSRRTLEQHIVASFSRSAQRGLKVIADITLL</sequence>
<protein>
    <submittedName>
        <fullName evidence="5">Pre-mRNA-splicing factor cwf19</fullName>
    </submittedName>
</protein>
<dbReference type="EMBL" id="MNAD01000628">
    <property type="protein sequence ID" value="OJT11532.1"/>
    <property type="molecule type" value="Genomic_DNA"/>
</dbReference>
<feature type="region of interest" description="Disordered" evidence="2">
    <location>
        <begin position="431"/>
        <end position="458"/>
    </location>
</feature>
<feature type="domain" description="Cwf19-like protein C-terminal" evidence="3">
    <location>
        <begin position="674"/>
        <end position="790"/>
    </location>
</feature>
<feature type="region of interest" description="Disordered" evidence="2">
    <location>
        <begin position="121"/>
        <end position="154"/>
    </location>
</feature>
<keyword evidence="6" id="KW-1185">Reference proteome</keyword>
<feature type="region of interest" description="Disordered" evidence="2">
    <location>
        <begin position="259"/>
        <end position="373"/>
    </location>
</feature>
<evidence type="ECO:0000313" key="5">
    <source>
        <dbReference type="EMBL" id="OJT11532.1"/>
    </source>
</evidence>
<dbReference type="OMA" id="HRHANHE"/>
<feature type="compositionally biased region" description="Low complexity" evidence="2">
    <location>
        <begin position="298"/>
        <end position="310"/>
    </location>
</feature>
<comment type="similarity">
    <text evidence="1">Belongs to the CWF19 family.</text>
</comment>
<evidence type="ECO:0000259" key="3">
    <source>
        <dbReference type="Pfam" id="PF04676"/>
    </source>
</evidence>
<feature type="compositionally biased region" description="Polar residues" evidence="2">
    <location>
        <begin position="353"/>
        <end position="363"/>
    </location>
</feature>
<feature type="compositionally biased region" description="Polar residues" evidence="2">
    <location>
        <begin position="336"/>
        <end position="345"/>
    </location>
</feature>
<feature type="compositionally biased region" description="Basic and acidic residues" evidence="2">
    <location>
        <begin position="31"/>
        <end position="48"/>
    </location>
</feature>
<dbReference type="InterPro" id="IPR006768">
    <property type="entry name" value="Cwf19-like_C_dom-1"/>
</dbReference>
<dbReference type="OrthoDB" id="2113965at2759"/>
<dbReference type="InterPro" id="IPR032675">
    <property type="entry name" value="LRR_dom_sf"/>
</dbReference>
<evidence type="ECO:0000313" key="6">
    <source>
        <dbReference type="Proteomes" id="UP000184267"/>
    </source>
</evidence>
<feature type="compositionally biased region" description="Basic and acidic residues" evidence="2">
    <location>
        <begin position="261"/>
        <end position="294"/>
    </location>
</feature>
<dbReference type="Proteomes" id="UP000184267">
    <property type="component" value="Unassembled WGS sequence"/>
</dbReference>
<proteinExistence type="inferred from homology"/>
<evidence type="ECO:0000256" key="2">
    <source>
        <dbReference type="SAM" id="MobiDB-lite"/>
    </source>
</evidence>
<evidence type="ECO:0000256" key="1">
    <source>
        <dbReference type="ARBA" id="ARBA00006795"/>
    </source>
</evidence>
<dbReference type="SUPFAM" id="SSF52047">
    <property type="entry name" value="RNI-like"/>
    <property type="match status" value="1"/>
</dbReference>
<dbReference type="InterPro" id="IPR040194">
    <property type="entry name" value="Cwf19-like"/>
</dbReference>
<dbReference type="STRING" id="154538.A0A1M2VVH1"/>
<dbReference type="PANTHER" id="PTHR12072:SF5">
    <property type="entry name" value="CWF19-LIKE PROTEIN 2"/>
    <property type="match status" value="1"/>
</dbReference>
<name>A0A1M2VVH1_TRAPU</name>
<reference evidence="5 6" key="1">
    <citation type="submission" date="2016-10" db="EMBL/GenBank/DDBJ databases">
        <title>Genome sequence of the basidiomycete white-rot fungus Trametes pubescens.</title>
        <authorList>
            <person name="Makela M.R."/>
            <person name="Granchi Z."/>
            <person name="Peng M."/>
            <person name="De Vries R.P."/>
            <person name="Grigoriev I."/>
            <person name="Riley R."/>
            <person name="Hilden K."/>
        </authorList>
    </citation>
    <scope>NUCLEOTIDE SEQUENCE [LARGE SCALE GENOMIC DNA]</scope>
    <source>
        <strain evidence="5 6">FBCC735</strain>
    </source>
</reference>
<accession>A0A1M2VVH1</accession>
<dbReference type="PANTHER" id="PTHR12072">
    <property type="entry name" value="CWF19, CELL CYCLE CONTROL PROTEIN"/>
    <property type="match status" value="1"/>
</dbReference>
<feature type="domain" description="Cwf19-like C-terminal" evidence="4">
    <location>
        <begin position="541"/>
        <end position="665"/>
    </location>
</feature>